<dbReference type="Proteomes" id="UP000786387">
    <property type="component" value="Unassembled WGS sequence"/>
</dbReference>
<dbReference type="Gene3D" id="1.20.1440.40">
    <property type="entry name" value="YqcC-like"/>
    <property type="match status" value="1"/>
</dbReference>
<dbReference type="InterPro" id="IPR036814">
    <property type="entry name" value="YqcC-like_sf"/>
</dbReference>
<comment type="caution">
    <text evidence="2">The sequence shown here is derived from an EMBL/GenBank/DDBJ whole genome shotgun (WGS) entry which is preliminary data.</text>
</comment>
<dbReference type="InterPro" id="IPR007384">
    <property type="entry name" value="UCP006257"/>
</dbReference>
<evidence type="ECO:0000313" key="3">
    <source>
        <dbReference type="Proteomes" id="UP000786387"/>
    </source>
</evidence>
<evidence type="ECO:0000313" key="2">
    <source>
        <dbReference type="EMBL" id="MBA1275259.1"/>
    </source>
</evidence>
<dbReference type="InterPro" id="IPR023376">
    <property type="entry name" value="YqcC-like_dom"/>
</dbReference>
<gene>
    <name evidence="2" type="ORF">G7026_18055</name>
</gene>
<keyword evidence="3" id="KW-1185">Reference proteome</keyword>
<proteinExistence type="predicted"/>
<sequence length="109" mass="12471">MDARIGPIADQLLLIERELRLLGMWSPAPPTTEALASQEPFCVDTLRLEEWLQWIFLPRMKVILEQGQPLPRVSGIREMAEEVYRQQPLEVAALIEALADFDRLIMQSG</sequence>
<reference evidence="2 3" key="1">
    <citation type="submission" date="2020-02" db="EMBL/GenBank/DDBJ databases">
        <title>Synteny-based analysis reveals conserved mechanism for high triclosan tolerance in Pseudomonas, as well as instances of horizontal transfer.</title>
        <authorList>
            <person name="Mcfarland A.G."/>
            <person name="Bertucci H.K."/>
            <person name="Litmann E."/>
            <person name="Shen J."/>
            <person name="Huttenhower C."/>
            <person name="Hartmann E.M."/>
        </authorList>
    </citation>
    <scope>NUCLEOTIDE SEQUENCE [LARGE SCALE GENOMIC DNA]</scope>
    <source>
        <strain evidence="2 3">115A1</strain>
    </source>
</reference>
<evidence type="ECO:0000259" key="1">
    <source>
        <dbReference type="Pfam" id="PF04287"/>
    </source>
</evidence>
<organism evidence="2 3">
    <name type="scientific">Stutzerimonas azotifigens</name>
    <dbReference type="NCBI Taxonomy" id="291995"/>
    <lineage>
        <taxon>Bacteria</taxon>
        <taxon>Pseudomonadati</taxon>
        <taxon>Pseudomonadota</taxon>
        <taxon>Gammaproteobacteria</taxon>
        <taxon>Pseudomonadales</taxon>
        <taxon>Pseudomonadaceae</taxon>
        <taxon>Stutzerimonas</taxon>
    </lineage>
</organism>
<feature type="domain" description="YqcC-like" evidence="1">
    <location>
        <begin position="8"/>
        <end position="104"/>
    </location>
</feature>
<dbReference type="PANTHER" id="PTHR39586:SF1">
    <property type="entry name" value="CYTOPLASMIC PROTEIN"/>
    <property type="match status" value="1"/>
</dbReference>
<name>A0ABR5Z542_9GAMM</name>
<protein>
    <submittedName>
        <fullName evidence="2">YqcC family protein</fullName>
    </submittedName>
</protein>
<dbReference type="PIRSF" id="PIRSF006257">
    <property type="entry name" value="UCP006257"/>
    <property type="match status" value="1"/>
</dbReference>
<dbReference type="SUPFAM" id="SSF158452">
    <property type="entry name" value="YqcC-like"/>
    <property type="match status" value="1"/>
</dbReference>
<dbReference type="RefSeq" id="WP_181072296.1">
    <property type="nucleotide sequence ID" value="NZ_JAAMRF010000010.1"/>
</dbReference>
<dbReference type="Pfam" id="PF04287">
    <property type="entry name" value="DUF446"/>
    <property type="match status" value="1"/>
</dbReference>
<accession>A0ABR5Z542</accession>
<dbReference type="EMBL" id="JAAMRF010000010">
    <property type="protein sequence ID" value="MBA1275259.1"/>
    <property type="molecule type" value="Genomic_DNA"/>
</dbReference>
<dbReference type="PANTHER" id="PTHR39586">
    <property type="entry name" value="CYTOPLASMIC PROTEIN-RELATED"/>
    <property type="match status" value="1"/>
</dbReference>